<dbReference type="Proteomes" id="UP000030816">
    <property type="component" value="Unassembled WGS sequence"/>
</dbReference>
<feature type="region of interest" description="Disordered" evidence="1">
    <location>
        <begin position="493"/>
        <end position="588"/>
    </location>
</feature>
<protein>
    <submittedName>
        <fullName evidence="2">Uncharacterized protein</fullName>
    </submittedName>
</protein>
<dbReference type="HOGENOM" id="CLU_033004_0_0_1"/>
<dbReference type="AlphaFoldDB" id="A0A0B2WYY5"/>
<name>A0A0B2WYY5_METAS</name>
<dbReference type="RefSeq" id="XP_040679718.1">
    <property type="nucleotide sequence ID" value="XM_040822575.1"/>
</dbReference>
<dbReference type="EMBL" id="AZHE01000007">
    <property type="protein sequence ID" value="KHN98652.1"/>
    <property type="molecule type" value="Genomic_DNA"/>
</dbReference>
<dbReference type="GeneID" id="63738231"/>
<feature type="compositionally biased region" description="Basic residues" evidence="1">
    <location>
        <begin position="575"/>
        <end position="588"/>
    </location>
</feature>
<feature type="compositionally biased region" description="Polar residues" evidence="1">
    <location>
        <begin position="499"/>
        <end position="509"/>
    </location>
</feature>
<organism evidence="2 3">
    <name type="scientific">Metarhizium album (strain ARSEF 1941)</name>
    <dbReference type="NCBI Taxonomy" id="1081103"/>
    <lineage>
        <taxon>Eukaryota</taxon>
        <taxon>Fungi</taxon>
        <taxon>Dikarya</taxon>
        <taxon>Ascomycota</taxon>
        <taxon>Pezizomycotina</taxon>
        <taxon>Sordariomycetes</taxon>
        <taxon>Hypocreomycetidae</taxon>
        <taxon>Hypocreales</taxon>
        <taxon>Clavicipitaceae</taxon>
        <taxon>Metarhizium</taxon>
    </lineage>
</organism>
<evidence type="ECO:0000313" key="2">
    <source>
        <dbReference type="EMBL" id="KHN98652.1"/>
    </source>
</evidence>
<sequence>MRTALLPPTGSAVSHLMTEEEQPPAGPGEADPQFFMSEAQLDMAKAWTSEEVLHCRARWEKYLEMVQLSALWEDGPGTEQDRYRTVLDGLSAEDDRLEQQGSDISLHREKWVMIMQSRRARAVLAPHQGQLQVISDAADAVLRHEAQLLQMRAHQKEWLQATSENPGWLCNLKKVRMGDVGGADSWHVHVTTRLSNSRYYLGHNGGDYIFEHGAGRNAGCDEFGPGDNVWDPNGPAWEHPGLHTEFGLGQGDTETASFEFRGLVPRNWREYAARFEHVCKEVLQVLATIISFEPEGDGPLCGDEYRHIPAFSSISNRELCHVRNAWNTRVSPNLPYLCWARSMLDHHPRVCEFAYLVERLDGLSGGLTRLAMTPLVETVVSATNMTLEELHAAHEGILAREAARELHELRNVERCVIYDNGDGEIEEIHTFYAQPQFRVDPVHPSNRFNRPRVEAAWQVAVTLCRRDWHWADRTAAKLLAQLRGQLGLQSSADDIAKPASQSVQPQPRQLGSRRPRPHLAEEDTPTIEVKQRPRTESTSPVARGEKRDAEESQPTSESGHQEDKQQPNDTAAPPPKRRRGRPRKHPET</sequence>
<comment type="caution">
    <text evidence="2">The sequence shown here is derived from an EMBL/GenBank/DDBJ whole genome shotgun (WGS) entry which is preliminary data.</text>
</comment>
<accession>A0A0B2WYY5</accession>
<evidence type="ECO:0000256" key="1">
    <source>
        <dbReference type="SAM" id="MobiDB-lite"/>
    </source>
</evidence>
<keyword evidence="3" id="KW-1185">Reference proteome</keyword>
<gene>
    <name evidence="2" type="ORF">MAM_03776</name>
</gene>
<feature type="region of interest" description="Disordered" evidence="1">
    <location>
        <begin position="1"/>
        <end position="31"/>
    </location>
</feature>
<dbReference type="OrthoDB" id="4836723at2759"/>
<reference evidence="2 3" key="1">
    <citation type="journal article" date="2014" name="Proc. Natl. Acad. Sci. U.S.A.">
        <title>Trajectory and genomic determinants of fungal-pathogen speciation and host adaptation.</title>
        <authorList>
            <person name="Hu X."/>
            <person name="Xiao G."/>
            <person name="Zheng P."/>
            <person name="Shang Y."/>
            <person name="Su Y."/>
            <person name="Zhang X."/>
            <person name="Liu X."/>
            <person name="Zhan S."/>
            <person name="St Leger R.J."/>
            <person name="Wang C."/>
        </authorList>
    </citation>
    <scope>NUCLEOTIDE SEQUENCE [LARGE SCALE GENOMIC DNA]</scope>
    <source>
        <strain evidence="2 3">ARSEF 1941</strain>
    </source>
</reference>
<proteinExistence type="predicted"/>
<evidence type="ECO:0000313" key="3">
    <source>
        <dbReference type="Proteomes" id="UP000030816"/>
    </source>
</evidence>